<proteinExistence type="predicted"/>
<organism evidence="1 2">
    <name type="scientific">Anaeramoeba ignava</name>
    <name type="common">Anaerobic marine amoeba</name>
    <dbReference type="NCBI Taxonomy" id="1746090"/>
    <lineage>
        <taxon>Eukaryota</taxon>
        <taxon>Metamonada</taxon>
        <taxon>Anaeramoebidae</taxon>
        <taxon>Anaeramoeba</taxon>
    </lineage>
</organism>
<name>A0A9Q0LBW8_ANAIG</name>
<keyword evidence="2" id="KW-1185">Reference proteome</keyword>
<comment type="caution">
    <text evidence="1">The sequence shown here is derived from an EMBL/GenBank/DDBJ whole genome shotgun (WGS) entry which is preliminary data.</text>
</comment>
<sequence length="348" mass="41130">MKFERENKYSIKTELKSFKKNFRLHEIFGYLIEIYNDLSTKTIELFGMEPSNLITQKIDLESNETKFPQIIQISEKEVRDFLAKNVIEESKSLFFLEEFLTKKIRENTFFNLEIKIPDIKASEIQINKKDLQVVTKQLDNKKISIEKKEKIIQELIESRILLNCAYFLRVLIEHIAANPTENSNDPKKTIVSFLSKDNKSEAKLNEIPFFEGLYSQIQKCPSFSSFLMEDLIDLHQSLLSYIEDPIQSIDSHFKERIIGELRIDIETLFENLDSYSQKFLLNSLHQLISQLQNCDPNDLIFDYLSNKIEFDNLSRFESFQNLKLKLKFVIELYQICKSKSERIEENKN</sequence>
<evidence type="ECO:0000313" key="2">
    <source>
        <dbReference type="Proteomes" id="UP001149090"/>
    </source>
</evidence>
<evidence type="ECO:0000313" key="1">
    <source>
        <dbReference type="EMBL" id="KAJ5069105.1"/>
    </source>
</evidence>
<protein>
    <submittedName>
        <fullName evidence="1">Uncharacterized protein</fullName>
    </submittedName>
</protein>
<gene>
    <name evidence="1" type="ORF">M0811_11861</name>
</gene>
<dbReference type="EMBL" id="JAPDFW010000108">
    <property type="protein sequence ID" value="KAJ5069105.1"/>
    <property type="molecule type" value="Genomic_DNA"/>
</dbReference>
<reference evidence="1" key="1">
    <citation type="submission" date="2022-10" db="EMBL/GenBank/DDBJ databases">
        <title>Novel sulphate-reducing endosymbionts in the free-living metamonad Anaeramoeba.</title>
        <authorList>
            <person name="Jerlstrom-Hultqvist J."/>
            <person name="Cepicka I."/>
            <person name="Gallot-Lavallee L."/>
            <person name="Salas-Leiva D."/>
            <person name="Curtis B.A."/>
            <person name="Zahonova K."/>
            <person name="Pipaliya S."/>
            <person name="Dacks J."/>
            <person name="Roger A.J."/>
        </authorList>
    </citation>
    <scope>NUCLEOTIDE SEQUENCE</scope>
    <source>
        <strain evidence="1">BMAN</strain>
    </source>
</reference>
<dbReference type="AlphaFoldDB" id="A0A9Q0LBW8"/>
<dbReference type="Proteomes" id="UP001149090">
    <property type="component" value="Unassembled WGS sequence"/>
</dbReference>
<accession>A0A9Q0LBW8</accession>